<keyword evidence="4" id="KW-1185">Reference proteome</keyword>
<feature type="compositionally biased region" description="Basic and acidic residues" evidence="1">
    <location>
        <begin position="288"/>
        <end position="300"/>
    </location>
</feature>
<name>A0A6D2L022_9BRAS</name>
<dbReference type="Proteomes" id="UP000467841">
    <property type="component" value="Unassembled WGS sequence"/>
</dbReference>
<evidence type="ECO:0000259" key="2">
    <source>
        <dbReference type="Pfam" id="PF03078"/>
    </source>
</evidence>
<evidence type="ECO:0000313" key="3">
    <source>
        <dbReference type="EMBL" id="CAA7058946.1"/>
    </source>
</evidence>
<feature type="compositionally biased region" description="Basic and acidic residues" evidence="1">
    <location>
        <begin position="51"/>
        <end position="77"/>
    </location>
</feature>
<dbReference type="InterPro" id="IPR004312">
    <property type="entry name" value="ATHILA_Orf1_C"/>
</dbReference>
<evidence type="ECO:0000313" key="4">
    <source>
        <dbReference type="Proteomes" id="UP000467841"/>
    </source>
</evidence>
<feature type="compositionally biased region" description="Acidic residues" evidence="1">
    <location>
        <begin position="109"/>
        <end position="119"/>
    </location>
</feature>
<comment type="caution">
    <text evidence="3">The sequence shown here is derived from an EMBL/GenBank/DDBJ whole genome shotgun (WGS) entry which is preliminary data.</text>
</comment>
<dbReference type="AlphaFoldDB" id="A0A6D2L022"/>
<protein>
    <recommendedName>
        <fullName evidence="2">Arabidopsis retrotransposon Orf1 C-terminal domain-containing protein</fullName>
    </recommendedName>
</protein>
<evidence type="ECO:0000256" key="1">
    <source>
        <dbReference type="SAM" id="MobiDB-lite"/>
    </source>
</evidence>
<organism evidence="3 4">
    <name type="scientific">Microthlaspi erraticum</name>
    <dbReference type="NCBI Taxonomy" id="1685480"/>
    <lineage>
        <taxon>Eukaryota</taxon>
        <taxon>Viridiplantae</taxon>
        <taxon>Streptophyta</taxon>
        <taxon>Embryophyta</taxon>
        <taxon>Tracheophyta</taxon>
        <taxon>Spermatophyta</taxon>
        <taxon>Magnoliopsida</taxon>
        <taxon>eudicotyledons</taxon>
        <taxon>Gunneridae</taxon>
        <taxon>Pentapetalae</taxon>
        <taxon>rosids</taxon>
        <taxon>malvids</taxon>
        <taxon>Brassicales</taxon>
        <taxon>Brassicaceae</taxon>
        <taxon>Coluteocarpeae</taxon>
        <taxon>Microthlaspi</taxon>
    </lineage>
</organism>
<feature type="compositionally biased region" description="Basic and acidic residues" evidence="1">
    <location>
        <begin position="15"/>
        <end position="43"/>
    </location>
</feature>
<proteinExistence type="predicted"/>
<gene>
    <name evidence="3" type="ORF">MERR_LOCUS46182</name>
</gene>
<feature type="region of interest" description="Disordered" evidence="1">
    <location>
        <begin position="288"/>
        <end position="308"/>
    </location>
</feature>
<dbReference type="OrthoDB" id="1750933at2759"/>
<dbReference type="EMBL" id="CACVBM020001742">
    <property type="protein sequence ID" value="CAA7058946.1"/>
    <property type="molecule type" value="Genomic_DNA"/>
</dbReference>
<feature type="compositionally biased region" description="Acidic residues" evidence="1">
    <location>
        <begin position="126"/>
        <end position="149"/>
    </location>
</feature>
<accession>A0A6D2L022</accession>
<sequence length="308" mass="34991">MLRDEGSQAAVARKQKAEKARRMRERMSIDEGLEYVRSREERNQQMAESEAGDHVSSEEQSESERLREERKTKKRNDPIGSESEQGDFEIGINLVQEGGYGSPIQVGSDETESEEEEEEVNRLVDESDQEGNQDEPMEEAEPQEEEEELPMYQEHYNALFSMDFVEPSSPICELDRAELDQGWGWITFLARGERKALPLGSLRYCLGSLMEKEPIGNIKEDELQRFGLQSLMEYSSSRSKAAQIRSPSAEICPQGSCQHLLCKESHWTINEGEVKLLDMGIKPIISRTRDGKKIRGDRAHAGKPHASP</sequence>
<dbReference type="Pfam" id="PF03078">
    <property type="entry name" value="ATHILA"/>
    <property type="match status" value="1"/>
</dbReference>
<feature type="domain" description="Arabidopsis retrotransposon Orf1 C-terminal" evidence="2">
    <location>
        <begin position="178"/>
        <end position="301"/>
    </location>
</feature>
<reference evidence="3" key="1">
    <citation type="submission" date="2020-01" db="EMBL/GenBank/DDBJ databases">
        <authorList>
            <person name="Mishra B."/>
        </authorList>
    </citation>
    <scope>NUCLEOTIDE SEQUENCE [LARGE SCALE GENOMIC DNA]</scope>
</reference>
<feature type="region of interest" description="Disordered" evidence="1">
    <location>
        <begin position="1"/>
        <end position="149"/>
    </location>
</feature>